<protein>
    <submittedName>
        <fullName evidence="1">Uncharacterized protein</fullName>
    </submittedName>
</protein>
<gene>
    <name evidence="1" type="ORF">Ciccas_000411</name>
</gene>
<proteinExistence type="predicted"/>
<keyword evidence="2" id="KW-1185">Reference proteome</keyword>
<dbReference type="Proteomes" id="UP001626550">
    <property type="component" value="Unassembled WGS sequence"/>
</dbReference>
<dbReference type="EMBL" id="JBJKFK010000021">
    <property type="protein sequence ID" value="KAL3320926.1"/>
    <property type="molecule type" value="Genomic_DNA"/>
</dbReference>
<organism evidence="1 2">
    <name type="scientific">Cichlidogyrus casuarinus</name>
    <dbReference type="NCBI Taxonomy" id="1844966"/>
    <lineage>
        <taxon>Eukaryota</taxon>
        <taxon>Metazoa</taxon>
        <taxon>Spiralia</taxon>
        <taxon>Lophotrochozoa</taxon>
        <taxon>Platyhelminthes</taxon>
        <taxon>Monogenea</taxon>
        <taxon>Monopisthocotylea</taxon>
        <taxon>Dactylogyridea</taxon>
        <taxon>Ancyrocephalidae</taxon>
        <taxon>Cichlidogyrus</taxon>
    </lineage>
</organism>
<evidence type="ECO:0000313" key="2">
    <source>
        <dbReference type="Proteomes" id="UP001626550"/>
    </source>
</evidence>
<sequence length="117" mass="12947">MKNTLKNGRILVETSSMSNASPALLATFGLVHFSDPLADKTLKLVASVNLRSYTNQSRTNPIAVKSSRTPHDSCGISWISLTSAWLTTQTSLQMHTFTRAFEKTLEESINFVITSRK</sequence>
<evidence type="ECO:0000313" key="1">
    <source>
        <dbReference type="EMBL" id="KAL3320926.1"/>
    </source>
</evidence>
<name>A0ABD2QN22_9PLAT</name>
<comment type="caution">
    <text evidence="1">The sequence shown here is derived from an EMBL/GenBank/DDBJ whole genome shotgun (WGS) entry which is preliminary data.</text>
</comment>
<reference evidence="1 2" key="1">
    <citation type="submission" date="2024-11" db="EMBL/GenBank/DDBJ databases">
        <title>Adaptive evolution of stress response genes in parasites aligns with host niche diversity.</title>
        <authorList>
            <person name="Hahn C."/>
            <person name="Resl P."/>
        </authorList>
    </citation>
    <scope>NUCLEOTIDE SEQUENCE [LARGE SCALE GENOMIC DNA]</scope>
    <source>
        <strain evidence="1">EGGRZ-B1_66</strain>
        <tissue evidence="1">Body</tissue>
    </source>
</reference>
<accession>A0ABD2QN22</accession>
<dbReference type="AlphaFoldDB" id="A0ABD2QN22"/>